<dbReference type="InterPro" id="IPR015404">
    <property type="entry name" value="Vps5_C"/>
</dbReference>
<dbReference type="SMART" id="SM00312">
    <property type="entry name" value="PX"/>
    <property type="match status" value="1"/>
</dbReference>
<dbReference type="EMBL" id="CM007649">
    <property type="protein sequence ID" value="ONM36229.1"/>
    <property type="molecule type" value="Genomic_DNA"/>
</dbReference>
<dbReference type="InParanoid" id="A0A1D6N6K4"/>
<dbReference type="Gene3D" id="1.20.1270.60">
    <property type="entry name" value="Arfaptin homology (AH) domain/BAR domain"/>
    <property type="match status" value="1"/>
</dbReference>
<dbReference type="PROSITE" id="PS50195">
    <property type="entry name" value="PX"/>
    <property type="match status" value="1"/>
</dbReference>
<evidence type="ECO:0000313" key="2">
    <source>
        <dbReference type="EMBL" id="ONM36229.1"/>
    </source>
</evidence>
<dbReference type="SMR" id="A0A1D6N6K4"/>
<dbReference type="PANTHER" id="PTHR10555:SF170">
    <property type="entry name" value="FI18122P1"/>
    <property type="match status" value="1"/>
</dbReference>
<dbReference type="ExpressionAtlas" id="A0A1D6N6K4">
    <property type="expression patterns" value="baseline and differential"/>
</dbReference>
<feature type="compositionally biased region" description="Basic residues" evidence="1">
    <location>
        <begin position="1"/>
        <end position="10"/>
    </location>
</feature>
<sequence length="468" mass="53278">MPSGGRRRRGTGLGFAWRTEDRMSGRRNGCGGSGEPDPAEKRSSSSSSKAVEADCSPAAAERAKEPRKRSELTEFLCRMRSMVELARAVACASERSSSQSQRSAAAGAPFLSISVTDPVKMGTGVQSYISYRVITKTNLPEFEGPEKIVIRRYSDFEWLHDRLAERYKGIFIPPLPEKNAVEKFRFSKEFIELRRQALDLFVNRIASHPELKQSDVLRTFLQADEEIMDRARSYETGIFKKPADFIQMFKDVQSKVSDVVLGKEKPVEESTPEYEKLKNYIFELENHLAEAQKQAYRLVKRHRELGQSLADFGKAIKHLGACEGDLMEKVFSEVGSKSEMLSIKLQREADNLLFNFEEPLKDYVRAVQSIKATMLDRANAFRQHFDLDQERKYKELNLYLKADSEEATKKFEHIVRLMNEELARFQEQKTADIGLAFHEFAKGQAKLAKDIADAWRSVLPKLEACSTS</sequence>
<dbReference type="GO" id="GO:0005768">
    <property type="term" value="C:endosome"/>
    <property type="evidence" value="ECO:0007669"/>
    <property type="project" value="UniProtKB-ARBA"/>
</dbReference>
<dbReference type="STRING" id="4577.A0A1D6N6K4"/>
<organism evidence="2">
    <name type="scientific">Zea mays</name>
    <name type="common">Maize</name>
    <dbReference type="NCBI Taxonomy" id="4577"/>
    <lineage>
        <taxon>Eukaryota</taxon>
        <taxon>Viridiplantae</taxon>
        <taxon>Streptophyta</taxon>
        <taxon>Embryophyta</taxon>
        <taxon>Tracheophyta</taxon>
        <taxon>Spermatophyta</taxon>
        <taxon>Magnoliopsida</taxon>
        <taxon>Liliopsida</taxon>
        <taxon>Poales</taxon>
        <taxon>Poaceae</taxon>
        <taxon>PACMAD clade</taxon>
        <taxon>Panicoideae</taxon>
        <taxon>Andropogonodae</taxon>
        <taxon>Andropogoneae</taxon>
        <taxon>Tripsacinae</taxon>
        <taxon>Zea</taxon>
    </lineage>
</organism>
<dbReference type="AlphaFoldDB" id="A0A1D6N6K4"/>
<dbReference type="GO" id="GO:0035091">
    <property type="term" value="F:phosphatidylinositol binding"/>
    <property type="evidence" value="ECO:0007669"/>
    <property type="project" value="InterPro"/>
</dbReference>
<dbReference type="IntAct" id="A0A1D6N6K4">
    <property type="interactions" value="5"/>
</dbReference>
<dbReference type="SUPFAM" id="SSF64268">
    <property type="entry name" value="PX domain"/>
    <property type="match status" value="1"/>
</dbReference>
<dbReference type="CDD" id="cd06859">
    <property type="entry name" value="PX_SNX1_2_like"/>
    <property type="match status" value="1"/>
</dbReference>
<dbReference type="InterPro" id="IPR036871">
    <property type="entry name" value="PX_dom_sf"/>
</dbReference>
<dbReference type="InterPro" id="IPR001683">
    <property type="entry name" value="PX_dom"/>
</dbReference>
<dbReference type="InterPro" id="IPR027267">
    <property type="entry name" value="AH/BAR_dom_sf"/>
</dbReference>
<feature type="region of interest" description="Disordered" evidence="1">
    <location>
        <begin position="1"/>
        <end position="67"/>
    </location>
</feature>
<dbReference type="Pfam" id="PF09325">
    <property type="entry name" value="Vps5"/>
    <property type="match status" value="1"/>
</dbReference>
<dbReference type="FunFam" id="1.20.1270.60:FF:000044">
    <property type="entry name" value="Sorting nexin 1"/>
    <property type="match status" value="1"/>
</dbReference>
<protein>
    <submittedName>
        <fullName evidence="2">Sorting nexin 1</fullName>
    </submittedName>
</protein>
<dbReference type="Gene3D" id="3.30.1520.10">
    <property type="entry name" value="Phox-like domain"/>
    <property type="match status" value="1"/>
</dbReference>
<dbReference type="PANTHER" id="PTHR10555">
    <property type="entry name" value="SORTING NEXIN"/>
    <property type="match status" value="1"/>
</dbReference>
<dbReference type="GO" id="GO:0016020">
    <property type="term" value="C:membrane"/>
    <property type="evidence" value="ECO:0007669"/>
    <property type="project" value="UniProtKB-ARBA"/>
</dbReference>
<gene>
    <name evidence="2" type="ORF">ZEAMMB73_Zm00001d042761</name>
</gene>
<dbReference type="FunFam" id="3.30.1520.10:FF:000028">
    <property type="entry name" value="sorting nexin 1 isoform X2"/>
    <property type="match status" value="1"/>
</dbReference>
<name>A0A1D6N6K4_MAIZE</name>
<dbReference type="Pfam" id="PF00787">
    <property type="entry name" value="PX"/>
    <property type="match status" value="1"/>
</dbReference>
<dbReference type="CDD" id="cd07596">
    <property type="entry name" value="BAR_SNX"/>
    <property type="match status" value="1"/>
</dbReference>
<accession>A0A1D6N6K4</accession>
<proteinExistence type="predicted"/>
<dbReference type="SUPFAM" id="SSF103657">
    <property type="entry name" value="BAR/IMD domain-like"/>
    <property type="match status" value="1"/>
</dbReference>
<evidence type="ECO:0000256" key="1">
    <source>
        <dbReference type="SAM" id="MobiDB-lite"/>
    </source>
</evidence>
<reference evidence="2" key="1">
    <citation type="submission" date="2015-12" db="EMBL/GenBank/DDBJ databases">
        <title>Update maize B73 reference genome by single molecule sequencing technologies.</title>
        <authorList>
            <consortium name="Maize Genome Sequencing Project"/>
            <person name="Ware D."/>
        </authorList>
    </citation>
    <scope>NUCLEOTIDE SEQUENCE [LARGE SCALE GENOMIC DNA]</scope>
    <source>
        <tissue evidence="2">Seedling</tissue>
    </source>
</reference>